<evidence type="ECO:0000313" key="2">
    <source>
        <dbReference type="EMBL" id="BBZ35815.1"/>
    </source>
</evidence>
<proteinExistence type="predicted"/>
<keyword evidence="1" id="KW-0732">Signal</keyword>
<dbReference type="Proteomes" id="UP000466931">
    <property type="component" value="Chromosome"/>
</dbReference>
<evidence type="ECO:0000256" key="1">
    <source>
        <dbReference type="SAM" id="SignalP"/>
    </source>
</evidence>
<evidence type="ECO:0008006" key="4">
    <source>
        <dbReference type="Google" id="ProtNLM"/>
    </source>
</evidence>
<dbReference type="AlphaFoldDB" id="A0A7I7Y2C6"/>
<reference evidence="2" key="1">
    <citation type="journal article" date="2019" name="Emerg. Microbes Infect.">
        <title>Comprehensive subspecies identification of 175 nontuberculous mycobacteria species based on 7547 genomic profiles.</title>
        <authorList>
            <person name="Matsumoto Y."/>
            <person name="Kinjo T."/>
            <person name="Motooka D."/>
            <person name="Nabeya D."/>
            <person name="Jung N."/>
            <person name="Uechi K."/>
            <person name="Horii T."/>
            <person name="Iida T."/>
            <person name="Fujita J."/>
            <person name="Nakamura S."/>
        </authorList>
    </citation>
    <scope>NUCLEOTIDE SEQUENCE [LARGE SCALE GENOMIC DNA]</scope>
    <source>
        <strain evidence="2">JCM 13671</strain>
    </source>
</reference>
<keyword evidence="3" id="KW-1185">Reference proteome</keyword>
<reference evidence="2" key="2">
    <citation type="submission" date="2020-02" db="EMBL/GenBank/DDBJ databases">
        <authorList>
            <person name="Matsumoto Y."/>
            <person name="Motooka D."/>
            <person name="Nakamura S."/>
        </authorList>
    </citation>
    <scope>NUCLEOTIDE SEQUENCE</scope>
    <source>
        <strain evidence="2">JCM 13671</strain>
    </source>
</reference>
<accession>A0A7I7Y2C6</accession>
<name>A0A7I7Y2C6_9MYCO</name>
<gene>
    <name evidence="2" type="ORF">MCNF_44200</name>
</gene>
<sequence>MNRWTRAGMVGISAVAMAAGIEAIGAVAAPATSLADVCGSVGGRHVSVSGCGNVADAIAPWAPPPSAYAPLPEDFDAAPPPPPPPNVSVCANVGRRISVSGCT</sequence>
<protein>
    <recommendedName>
        <fullName evidence="4">RNA-binding protein</fullName>
    </recommendedName>
</protein>
<dbReference type="EMBL" id="AP022612">
    <property type="protein sequence ID" value="BBZ35815.1"/>
    <property type="molecule type" value="Genomic_DNA"/>
</dbReference>
<feature type="signal peptide" evidence="1">
    <location>
        <begin position="1"/>
        <end position="18"/>
    </location>
</feature>
<evidence type="ECO:0000313" key="3">
    <source>
        <dbReference type="Proteomes" id="UP000466931"/>
    </source>
</evidence>
<feature type="chain" id="PRO_5039057690" description="RNA-binding protein" evidence="1">
    <location>
        <begin position="19"/>
        <end position="103"/>
    </location>
</feature>
<organism evidence="2 3">
    <name type="scientific">Mycolicibacterium confluentis</name>
    <dbReference type="NCBI Taxonomy" id="28047"/>
    <lineage>
        <taxon>Bacteria</taxon>
        <taxon>Bacillati</taxon>
        <taxon>Actinomycetota</taxon>
        <taxon>Actinomycetes</taxon>
        <taxon>Mycobacteriales</taxon>
        <taxon>Mycobacteriaceae</taxon>
        <taxon>Mycolicibacterium</taxon>
    </lineage>
</organism>